<gene>
    <name evidence="3" type="ORF">OM075_15425</name>
</gene>
<comment type="caution">
    <text evidence="3">The sequence shown here is derived from an EMBL/GenBank/DDBJ whole genome shotgun (WGS) entry which is preliminary data.</text>
</comment>
<accession>A0AAE3M6R3</accession>
<feature type="chain" id="PRO_5042067695" evidence="1">
    <location>
        <begin position="20"/>
        <end position="223"/>
    </location>
</feature>
<sequence length="223" mass="24057">MKKIALLCIAIISVINVIAQEPKSQSRNVGSFNEIYAGKGVNVTLIEGDKEKIRVDIENADVTDVITEIKGRKLEIKLKTKIYKDMSVMVYATYKSLKAISAGTGAFITSDNVLYAENLDLKAGTGSSIILDLDVKNLSASLSSSKIEVVGKVDFQDVTSNTGGRYIANKLTSREAIIKAYTGGVAWVNASDKLEAKTNTGGKITYSGNPKELISKGNIKRDE</sequence>
<dbReference type="AlphaFoldDB" id="A0AAE3M6R3"/>
<reference evidence="3" key="1">
    <citation type="submission" date="2022-10" db="EMBL/GenBank/DDBJ databases">
        <authorList>
            <person name="Yu W.X."/>
        </authorList>
    </citation>
    <scope>NUCLEOTIDE SEQUENCE</scope>
    <source>
        <strain evidence="3">AAT</strain>
    </source>
</reference>
<dbReference type="Gene3D" id="2.160.20.120">
    <property type="match status" value="1"/>
</dbReference>
<dbReference type="Pfam" id="PF10988">
    <property type="entry name" value="DUF2807"/>
    <property type="match status" value="1"/>
</dbReference>
<evidence type="ECO:0000313" key="4">
    <source>
        <dbReference type="Proteomes" id="UP001209229"/>
    </source>
</evidence>
<evidence type="ECO:0000259" key="2">
    <source>
        <dbReference type="Pfam" id="PF10988"/>
    </source>
</evidence>
<feature type="domain" description="Putative auto-transporter adhesin head GIN" evidence="2">
    <location>
        <begin position="32"/>
        <end position="210"/>
    </location>
</feature>
<keyword evidence="1" id="KW-0732">Signal</keyword>
<feature type="signal peptide" evidence="1">
    <location>
        <begin position="1"/>
        <end position="19"/>
    </location>
</feature>
<keyword evidence="4" id="KW-1185">Reference proteome</keyword>
<name>A0AAE3M6R3_9BACT</name>
<dbReference type="Proteomes" id="UP001209229">
    <property type="component" value="Unassembled WGS sequence"/>
</dbReference>
<dbReference type="EMBL" id="JAPDPJ010000038">
    <property type="protein sequence ID" value="MCW3787865.1"/>
    <property type="molecule type" value="Genomic_DNA"/>
</dbReference>
<evidence type="ECO:0000313" key="3">
    <source>
        <dbReference type="EMBL" id="MCW3787865.1"/>
    </source>
</evidence>
<evidence type="ECO:0000256" key="1">
    <source>
        <dbReference type="SAM" id="SignalP"/>
    </source>
</evidence>
<protein>
    <submittedName>
        <fullName evidence="3">DUF2807 domain-containing protein</fullName>
    </submittedName>
</protein>
<organism evidence="3 4">
    <name type="scientific">Plebeiibacterium sediminum</name>
    <dbReference type="NCBI Taxonomy" id="2992112"/>
    <lineage>
        <taxon>Bacteria</taxon>
        <taxon>Pseudomonadati</taxon>
        <taxon>Bacteroidota</taxon>
        <taxon>Bacteroidia</taxon>
        <taxon>Marinilabiliales</taxon>
        <taxon>Marinilabiliaceae</taxon>
        <taxon>Plebeiibacterium</taxon>
    </lineage>
</organism>
<dbReference type="InterPro" id="IPR021255">
    <property type="entry name" value="DUF2807"/>
</dbReference>
<proteinExistence type="predicted"/>
<dbReference type="RefSeq" id="WP_301191429.1">
    <property type="nucleotide sequence ID" value="NZ_JAPDPJ010000038.1"/>
</dbReference>